<protein>
    <submittedName>
        <fullName evidence="1">Uncharacterized protein</fullName>
    </submittedName>
</protein>
<sequence length="120" mass="13991">MRWKVYRTQCSGWCLTAVCRLQCQNNGRCWHTITSARKLSQPRYGTKRQSKEGKLDPFREAEKEITVDGVDGEDSSPRPATFLTKRLKLHTSDKKLNTKIDKYKRTVNRKVLTLTSSEIW</sequence>
<comment type="caution">
    <text evidence="1">The sequence shown here is derived from an EMBL/GenBank/DDBJ whole genome shotgun (WGS) entry which is preliminary data.</text>
</comment>
<gene>
    <name evidence="1" type="ORF">PoB_005207900</name>
</gene>
<organism evidence="1 2">
    <name type="scientific">Plakobranchus ocellatus</name>
    <dbReference type="NCBI Taxonomy" id="259542"/>
    <lineage>
        <taxon>Eukaryota</taxon>
        <taxon>Metazoa</taxon>
        <taxon>Spiralia</taxon>
        <taxon>Lophotrochozoa</taxon>
        <taxon>Mollusca</taxon>
        <taxon>Gastropoda</taxon>
        <taxon>Heterobranchia</taxon>
        <taxon>Euthyneura</taxon>
        <taxon>Panpulmonata</taxon>
        <taxon>Sacoglossa</taxon>
        <taxon>Placobranchoidea</taxon>
        <taxon>Plakobranchidae</taxon>
        <taxon>Plakobranchus</taxon>
    </lineage>
</organism>
<evidence type="ECO:0000313" key="1">
    <source>
        <dbReference type="EMBL" id="GFO25574.1"/>
    </source>
</evidence>
<accession>A0AAV4C4G3</accession>
<keyword evidence="2" id="KW-1185">Reference proteome</keyword>
<dbReference type="EMBL" id="BLXT01005762">
    <property type="protein sequence ID" value="GFO25574.1"/>
    <property type="molecule type" value="Genomic_DNA"/>
</dbReference>
<dbReference type="Proteomes" id="UP000735302">
    <property type="component" value="Unassembled WGS sequence"/>
</dbReference>
<proteinExistence type="predicted"/>
<name>A0AAV4C4G3_9GAST</name>
<evidence type="ECO:0000313" key="2">
    <source>
        <dbReference type="Proteomes" id="UP000735302"/>
    </source>
</evidence>
<reference evidence="1 2" key="1">
    <citation type="journal article" date="2021" name="Elife">
        <title>Chloroplast acquisition without the gene transfer in kleptoplastic sea slugs, Plakobranchus ocellatus.</title>
        <authorList>
            <person name="Maeda T."/>
            <person name="Takahashi S."/>
            <person name="Yoshida T."/>
            <person name="Shimamura S."/>
            <person name="Takaki Y."/>
            <person name="Nagai Y."/>
            <person name="Toyoda A."/>
            <person name="Suzuki Y."/>
            <person name="Arimoto A."/>
            <person name="Ishii H."/>
            <person name="Satoh N."/>
            <person name="Nishiyama T."/>
            <person name="Hasebe M."/>
            <person name="Maruyama T."/>
            <person name="Minagawa J."/>
            <person name="Obokata J."/>
            <person name="Shigenobu S."/>
        </authorList>
    </citation>
    <scope>NUCLEOTIDE SEQUENCE [LARGE SCALE GENOMIC DNA]</scope>
</reference>
<dbReference type="AlphaFoldDB" id="A0AAV4C4G3"/>